<keyword evidence="3 6" id="KW-0564">Palmitate</keyword>
<dbReference type="Proteomes" id="UP001202831">
    <property type="component" value="Unassembled WGS sequence"/>
</dbReference>
<keyword evidence="2 6" id="KW-0472">Membrane</keyword>
<sequence length="364" mass="41272">MLKHLTPVLLVSTLAACSTPMERRQANGNEEYLNAGAGRAELAIPDGLKAPTYSREFAIPELGPKADATLVGTQLDIRPPLQVLPMAEGTHVEEGSDSIKIVVESVDNQIDLKREMFDYLLAFLAKREIAVASQNYESGVIDTDWIEYQEVVDSSMFGSDKVFSLKQKYRFDVQVRPHGRTGAIVIELLDHQESYDGDAQDSLLTGEDKRRYTIDMLNSAIAYMSLQRDKALRAKRVQESLGIQVELENTEQAYYLAEADFDKVWNRLRIVLPEMGFEVADMDRSKKLIFINYDDDSGFWSSLWGDEELPLEKGGYRLLLENTDNPDQTRILLRSISDEPLDNEVIEGVYNAFKELMSEDRKVR</sequence>
<dbReference type="HAMAP" id="MF_00924">
    <property type="entry name" value="OM_assembly_BamC"/>
    <property type="match status" value="1"/>
</dbReference>
<keyword evidence="4 6" id="KW-0998">Cell outer membrane</keyword>
<evidence type="ECO:0000256" key="6">
    <source>
        <dbReference type="HAMAP-Rule" id="MF_00924"/>
    </source>
</evidence>
<evidence type="ECO:0000256" key="1">
    <source>
        <dbReference type="ARBA" id="ARBA00022729"/>
    </source>
</evidence>
<dbReference type="Pfam" id="PF06804">
    <property type="entry name" value="Lipoprotein_18"/>
    <property type="match status" value="1"/>
</dbReference>
<keyword evidence="8" id="KW-1185">Reference proteome</keyword>
<evidence type="ECO:0000313" key="7">
    <source>
        <dbReference type="EMBL" id="MCL2914813.1"/>
    </source>
</evidence>
<proteinExistence type="inferred from homology"/>
<dbReference type="RefSeq" id="WP_249249463.1">
    <property type="nucleotide sequence ID" value="NZ_JAKIKT010000005.1"/>
</dbReference>
<comment type="function">
    <text evidence="6">Part of the outer membrane protein assembly complex, which is involved in assembly and insertion of beta-barrel proteins into the outer membrane.</text>
</comment>
<gene>
    <name evidence="6 7" type="primary">bamC</name>
    <name evidence="7" type="ORF">L2725_13635</name>
</gene>
<evidence type="ECO:0000256" key="4">
    <source>
        <dbReference type="ARBA" id="ARBA00023237"/>
    </source>
</evidence>
<dbReference type="InterPro" id="IPR014524">
    <property type="entry name" value="BamC"/>
</dbReference>
<comment type="subunit">
    <text evidence="6">Part of the Bam complex.</text>
</comment>
<evidence type="ECO:0000313" key="8">
    <source>
        <dbReference type="Proteomes" id="UP001202831"/>
    </source>
</evidence>
<comment type="similarity">
    <text evidence="6">Belongs to the BamC family.</text>
</comment>
<accession>A0ABT0N8M8</accession>
<protein>
    <recommendedName>
        <fullName evidence="6">Outer membrane protein assembly factor BamC</fullName>
    </recommendedName>
</protein>
<dbReference type="Gene3D" id="3.30.530.50">
    <property type="match status" value="1"/>
</dbReference>
<dbReference type="PIRSF" id="PIRSF026343">
    <property type="entry name" value="NlpB"/>
    <property type="match status" value="1"/>
</dbReference>
<name>A0ABT0N8M8_9GAMM</name>
<evidence type="ECO:0000256" key="3">
    <source>
        <dbReference type="ARBA" id="ARBA00023139"/>
    </source>
</evidence>
<keyword evidence="5 6" id="KW-0449">Lipoprotein</keyword>
<reference evidence="7 8" key="1">
    <citation type="submission" date="2022-01" db="EMBL/GenBank/DDBJ databases">
        <title>Whole genome-based taxonomy of the Shewanellaceae.</title>
        <authorList>
            <person name="Martin-Rodriguez A.J."/>
        </authorList>
    </citation>
    <scope>NUCLEOTIDE SEQUENCE [LARGE SCALE GENOMIC DNA]</scope>
    <source>
        <strain evidence="7 8">DSM 21332</strain>
    </source>
</reference>
<dbReference type="InterPro" id="IPR042268">
    <property type="entry name" value="BamC_C"/>
</dbReference>
<comment type="caution">
    <text evidence="7">The sequence shown here is derived from an EMBL/GenBank/DDBJ whole genome shotgun (WGS) entry which is preliminary data.</text>
</comment>
<dbReference type="PROSITE" id="PS51257">
    <property type="entry name" value="PROKAR_LIPOPROTEIN"/>
    <property type="match status" value="1"/>
</dbReference>
<keyword evidence="1 6" id="KW-0732">Signal</keyword>
<dbReference type="EMBL" id="JAKIKT010000005">
    <property type="protein sequence ID" value="MCL2914813.1"/>
    <property type="molecule type" value="Genomic_DNA"/>
</dbReference>
<comment type="subcellular location">
    <subcellularLocation>
        <location evidence="6">Cell outer membrane</location>
        <topology evidence="6">Lipid-anchor</topology>
    </subcellularLocation>
</comment>
<evidence type="ECO:0000256" key="5">
    <source>
        <dbReference type="ARBA" id="ARBA00023288"/>
    </source>
</evidence>
<organism evidence="7 8">
    <name type="scientific">Shewanella corallii</name>
    <dbReference type="NCBI Taxonomy" id="560080"/>
    <lineage>
        <taxon>Bacteria</taxon>
        <taxon>Pseudomonadati</taxon>
        <taxon>Pseudomonadota</taxon>
        <taxon>Gammaproteobacteria</taxon>
        <taxon>Alteromonadales</taxon>
        <taxon>Shewanellaceae</taxon>
        <taxon>Shewanella</taxon>
    </lineage>
</organism>
<dbReference type="InterPro" id="IPR010653">
    <property type="entry name" value="NlpB/DapX"/>
</dbReference>
<dbReference type="Gene3D" id="3.30.310.170">
    <property type="entry name" value="Outer membrane protein assembly factor BamC"/>
    <property type="match status" value="1"/>
</dbReference>
<evidence type="ECO:0000256" key="2">
    <source>
        <dbReference type="ARBA" id="ARBA00023136"/>
    </source>
</evidence>